<gene>
    <name evidence="1" type="ORF">AALM99_03935</name>
</gene>
<reference evidence="1 2" key="1">
    <citation type="submission" date="2024-03" db="EMBL/GenBank/DDBJ databases">
        <title>Mouse gut bacterial collection (mGBC) of GemPharmatech.</title>
        <authorList>
            <person name="He Y."/>
            <person name="Dong L."/>
            <person name="Wu D."/>
            <person name="Gao X."/>
            <person name="Lin Z."/>
        </authorList>
    </citation>
    <scope>NUCLEOTIDE SEQUENCE [LARGE SCALE GENOMIC DNA]</scope>
    <source>
        <strain evidence="1 2">20-218</strain>
    </source>
</reference>
<dbReference type="EMBL" id="JBCLSQ010000007">
    <property type="protein sequence ID" value="MEY8537601.1"/>
    <property type="molecule type" value="Genomic_DNA"/>
</dbReference>
<proteinExistence type="predicted"/>
<evidence type="ECO:0000313" key="1">
    <source>
        <dbReference type="EMBL" id="MEY8537601.1"/>
    </source>
</evidence>
<evidence type="ECO:0000313" key="2">
    <source>
        <dbReference type="Proteomes" id="UP001565242"/>
    </source>
</evidence>
<dbReference type="Proteomes" id="UP001565242">
    <property type="component" value="Unassembled WGS sequence"/>
</dbReference>
<accession>A0ABV4D764</accession>
<sequence length="101" mass="10874">MAEFKSSTGAASRAVGGFQKISFSPAQAKVNRSTPRSMRNGKKLSDNVYKSVAGLNKKMLELAKAIPAYAQKVEADDLKDSQMIMKVLPPNFGSSKSSSIF</sequence>
<protein>
    <submittedName>
        <fullName evidence="1">Uncharacterized protein</fullName>
    </submittedName>
</protein>
<organism evidence="1 2">
    <name type="scientific">Lactococcus muris</name>
    <dbReference type="NCBI Taxonomy" id="2941330"/>
    <lineage>
        <taxon>Bacteria</taxon>
        <taxon>Bacillati</taxon>
        <taxon>Bacillota</taxon>
        <taxon>Bacilli</taxon>
        <taxon>Lactobacillales</taxon>
        <taxon>Streptococcaceae</taxon>
        <taxon>Lactococcus</taxon>
    </lineage>
</organism>
<dbReference type="RefSeq" id="WP_202230076.1">
    <property type="nucleotide sequence ID" value="NZ_JBCLSQ010000007.1"/>
</dbReference>
<name>A0ABV4D764_9LACT</name>
<keyword evidence="2" id="KW-1185">Reference proteome</keyword>
<comment type="caution">
    <text evidence="1">The sequence shown here is derived from an EMBL/GenBank/DDBJ whole genome shotgun (WGS) entry which is preliminary data.</text>
</comment>